<dbReference type="InterPro" id="IPR010877">
    <property type="entry name" value="Phage_Mu_Gp46"/>
</dbReference>
<dbReference type="Gene3D" id="3.10.450.40">
    <property type="match status" value="1"/>
</dbReference>
<dbReference type="AlphaFoldDB" id="A0A0K8QPB9"/>
<evidence type="ECO:0000313" key="3">
    <source>
        <dbReference type="Proteomes" id="UP000253740"/>
    </source>
</evidence>
<gene>
    <name evidence="1" type="ORF">MBSD_1225</name>
    <name evidence="2" type="ORF">MBSD_n1561</name>
</gene>
<protein>
    <submittedName>
        <fullName evidence="2">Mu-like prophage protein gp46</fullName>
    </submittedName>
</protein>
<dbReference type="HOGENOM" id="CLU_144087_0_0_6"/>
<dbReference type="Proteomes" id="UP000253740">
    <property type="component" value="Unassembled WGS sequence"/>
</dbReference>
<reference evidence="2" key="2">
    <citation type="submission" date="2015-08" db="EMBL/GenBank/DDBJ databases">
        <title>Complete DNA Sequence of Pseudomonas syringae pv. actinidiae, the Causal Agent of Kiwifruit Canker Disease.</title>
        <authorList>
            <person name="Rikkerink E.H.A."/>
            <person name="Fineran P.C."/>
        </authorList>
    </citation>
    <scope>NUCLEOTIDE SEQUENCE</scope>
    <source>
        <strain evidence="2">SkMP5</strain>
    </source>
</reference>
<proteinExistence type="predicted"/>
<dbReference type="EMBL" id="DF952378">
    <property type="protein sequence ID" value="GAN44690.1"/>
    <property type="molecule type" value="Genomic_DNA"/>
</dbReference>
<name>A0A0K8QPB9_9GAMM</name>
<dbReference type="OrthoDB" id="6689897at2"/>
<organism evidence="2">
    <name type="scientific">Mizugakiibacter sediminis</name>
    <dbReference type="NCBI Taxonomy" id="1475481"/>
    <lineage>
        <taxon>Bacteria</taxon>
        <taxon>Pseudomonadati</taxon>
        <taxon>Pseudomonadota</taxon>
        <taxon>Gammaproteobacteria</taxon>
        <taxon>Lysobacterales</taxon>
        <taxon>Rhodanobacteraceae</taxon>
        <taxon>Mizugakiibacter</taxon>
    </lineage>
</organism>
<keyword evidence="3" id="KW-1185">Reference proteome</keyword>
<reference evidence="1" key="1">
    <citation type="submission" date="2015-03" db="EMBL/GenBank/DDBJ databases">
        <title>Draft genome sequence of Mizugakiibacter sediminis skMP5.</title>
        <authorList>
            <person name="Watanabe T."/>
            <person name="Kojima H."/>
            <person name="Fukui M."/>
        </authorList>
    </citation>
    <scope>NUCLEOTIDE SEQUENCE</scope>
    <source>
        <strain evidence="1">SkMP5</strain>
    </source>
</reference>
<dbReference type="Pfam" id="PF07409">
    <property type="entry name" value="GP46"/>
    <property type="match status" value="1"/>
</dbReference>
<dbReference type="RefSeq" id="WP_062536768.1">
    <property type="nucleotide sequence ID" value="NZ_DF970196.1"/>
</dbReference>
<dbReference type="EMBL" id="DF970196">
    <property type="protein sequence ID" value="GAP66257.1"/>
    <property type="molecule type" value="Genomic_DNA"/>
</dbReference>
<evidence type="ECO:0000313" key="1">
    <source>
        <dbReference type="EMBL" id="GAN44690.1"/>
    </source>
</evidence>
<evidence type="ECO:0000313" key="2">
    <source>
        <dbReference type="EMBL" id="GAP66257.1"/>
    </source>
</evidence>
<accession>A0A0K8QPB9</accession>
<sequence>MDAGIDPRTGDLTGGRITTLANAVYLRLMVPLGGWWADPALGSRLHELRRQKDLDRIAVLARQYAEQALQPLIDAGRARSIVVTTERPADGRLLLRIEVVNAGGRQQTFEHPVSVI</sequence>
<dbReference type="STRING" id="1475481.GCA_000953855_01590"/>